<evidence type="ECO:0000313" key="1">
    <source>
        <dbReference type="EMBL" id="GAI69263.1"/>
    </source>
</evidence>
<comment type="caution">
    <text evidence="1">The sequence shown here is derived from an EMBL/GenBank/DDBJ whole genome shotgun (WGS) entry which is preliminary data.</text>
</comment>
<reference evidence="1" key="1">
    <citation type="journal article" date="2014" name="Front. Microbiol.">
        <title>High frequency of phylogenetically diverse reductive dehalogenase-homologous genes in deep subseafloor sedimentary metagenomes.</title>
        <authorList>
            <person name="Kawai M."/>
            <person name="Futagami T."/>
            <person name="Toyoda A."/>
            <person name="Takaki Y."/>
            <person name="Nishi S."/>
            <person name="Hori S."/>
            <person name="Arai W."/>
            <person name="Tsubouchi T."/>
            <person name="Morono Y."/>
            <person name="Uchiyama I."/>
            <person name="Ito T."/>
            <person name="Fujiyama A."/>
            <person name="Inagaki F."/>
            <person name="Takami H."/>
        </authorList>
    </citation>
    <scope>NUCLEOTIDE SEQUENCE</scope>
    <source>
        <strain evidence="1">Expedition CK06-06</strain>
    </source>
</reference>
<feature type="non-terminal residue" evidence="1">
    <location>
        <position position="1"/>
    </location>
</feature>
<organism evidence="1">
    <name type="scientific">marine sediment metagenome</name>
    <dbReference type="NCBI Taxonomy" id="412755"/>
    <lineage>
        <taxon>unclassified sequences</taxon>
        <taxon>metagenomes</taxon>
        <taxon>ecological metagenomes</taxon>
    </lineage>
</organism>
<feature type="non-terminal residue" evidence="1">
    <location>
        <position position="54"/>
    </location>
</feature>
<gene>
    <name evidence="1" type="ORF">S06H3_66594</name>
</gene>
<name>X1QLY4_9ZZZZ</name>
<dbReference type="EMBL" id="BARV01045477">
    <property type="protein sequence ID" value="GAI69263.1"/>
    <property type="molecule type" value="Genomic_DNA"/>
</dbReference>
<sequence length="54" mass="6241">GSNHLVTRAEFQLQLDNILSLAQVRMLDFDRQDQLRAIFFQNALVLLQGQPFNP</sequence>
<accession>X1QLY4</accession>
<protein>
    <submittedName>
        <fullName evidence="1">Uncharacterized protein</fullName>
    </submittedName>
</protein>
<dbReference type="AlphaFoldDB" id="X1QLY4"/>
<proteinExistence type="predicted"/>